<organism evidence="1 2">
    <name type="scientific">Pinctada imbricata</name>
    <name type="common">Atlantic pearl-oyster</name>
    <name type="synonym">Pinctada martensii</name>
    <dbReference type="NCBI Taxonomy" id="66713"/>
    <lineage>
        <taxon>Eukaryota</taxon>
        <taxon>Metazoa</taxon>
        <taxon>Spiralia</taxon>
        <taxon>Lophotrochozoa</taxon>
        <taxon>Mollusca</taxon>
        <taxon>Bivalvia</taxon>
        <taxon>Autobranchia</taxon>
        <taxon>Pteriomorphia</taxon>
        <taxon>Pterioida</taxon>
        <taxon>Pterioidea</taxon>
        <taxon>Pteriidae</taxon>
        <taxon>Pinctada</taxon>
    </lineage>
</organism>
<dbReference type="EMBL" id="VSWD01000005">
    <property type="protein sequence ID" value="KAK3101760.1"/>
    <property type="molecule type" value="Genomic_DNA"/>
</dbReference>
<proteinExistence type="predicted"/>
<name>A0AA89BYU9_PINIB</name>
<dbReference type="AlphaFoldDB" id="A0AA89BYU9"/>
<dbReference type="Proteomes" id="UP001186944">
    <property type="component" value="Unassembled WGS sequence"/>
</dbReference>
<protein>
    <submittedName>
        <fullName evidence="1">Uncharacterized protein</fullName>
    </submittedName>
</protein>
<comment type="caution">
    <text evidence="1">The sequence shown here is derived from an EMBL/GenBank/DDBJ whole genome shotgun (WGS) entry which is preliminary data.</text>
</comment>
<accession>A0AA89BYU9</accession>
<evidence type="ECO:0000313" key="1">
    <source>
        <dbReference type="EMBL" id="KAK3101760.1"/>
    </source>
</evidence>
<gene>
    <name evidence="1" type="ORF">FSP39_006150</name>
</gene>
<reference evidence="1" key="1">
    <citation type="submission" date="2019-08" db="EMBL/GenBank/DDBJ databases">
        <title>The improved chromosome-level genome for the pearl oyster Pinctada fucata martensii using PacBio sequencing and Hi-C.</title>
        <authorList>
            <person name="Zheng Z."/>
        </authorList>
    </citation>
    <scope>NUCLEOTIDE SEQUENCE</scope>
    <source>
        <strain evidence="1">ZZ-2019</strain>
        <tissue evidence="1">Adductor muscle</tissue>
    </source>
</reference>
<sequence>MPLRYIVINYEKADSEDPKIVFRSKDSKEAEKHFTKSAERKTRSSVMYDTETDEVMKIAIEGDPIYLVKAIELARGELQSNMKGYLDKGAKKARNVTINIVIGELVKACAGQGIPGVGGYLTAHFTAPYYAVQGNQIAAGGACAGLWGGVTGAVVGTIVGGPVGGIVGGVAGGMGAGIATTELLKTFAPKDKCKVCQGCGMVEDYRRCKKCNGYGYLKGGATV</sequence>
<evidence type="ECO:0000313" key="2">
    <source>
        <dbReference type="Proteomes" id="UP001186944"/>
    </source>
</evidence>
<keyword evidence="2" id="KW-1185">Reference proteome</keyword>